<sequence>MLRRPPDARDEYPVREIPPPPSIVGETGSMPENGFCRTGSFVARFDALSAVCRLAFRRQPPPTARIP</sequence>
<keyword evidence="3" id="KW-1185">Reference proteome</keyword>
<comment type="caution">
    <text evidence="2">The sequence shown here is derived from an EMBL/GenBank/DDBJ whole genome shotgun (WGS) entry which is preliminary data.</text>
</comment>
<proteinExistence type="predicted"/>
<reference evidence="2" key="2">
    <citation type="submission" date="2020-09" db="EMBL/GenBank/DDBJ databases">
        <authorList>
            <person name="Sun Q."/>
            <person name="Zhou Y."/>
        </authorList>
    </citation>
    <scope>NUCLEOTIDE SEQUENCE</scope>
    <source>
        <strain evidence="2">CGMCC 4.7368</strain>
    </source>
</reference>
<gene>
    <name evidence="2" type="ORF">GCM10012289_74210</name>
</gene>
<dbReference type="Proteomes" id="UP000646523">
    <property type="component" value="Unassembled WGS sequence"/>
</dbReference>
<organism evidence="2 3">
    <name type="scientific">Nonomuraea cavernae</name>
    <dbReference type="NCBI Taxonomy" id="2045107"/>
    <lineage>
        <taxon>Bacteria</taxon>
        <taxon>Bacillati</taxon>
        <taxon>Actinomycetota</taxon>
        <taxon>Actinomycetes</taxon>
        <taxon>Streptosporangiales</taxon>
        <taxon>Streptosporangiaceae</taxon>
        <taxon>Nonomuraea</taxon>
    </lineage>
</organism>
<evidence type="ECO:0000256" key="1">
    <source>
        <dbReference type="SAM" id="MobiDB-lite"/>
    </source>
</evidence>
<dbReference type="AlphaFoldDB" id="A0A918DU63"/>
<name>A0A918DU63_9ACTN</name>
<reference evidence="2" key="1">
    <citation type="journal article" date="2014" name="Int. J. Syst. Evol. Microbiol.">
        <title>Complete genome sequence of Corynebacterium casei LMG S-19264T (=DSM 44701T), isolated from a smear-ripened cheese.</title>
        <authorList>
            <consortium name="US DOE Joint Genome Institute (JGI-PGF)"/>
            <person name="Walter F."/>
            <person name="Albersmeier A."/>
            <person name="Kalinowski J."/>
            <person name="Ruckert C."/>
        </authorList>
    </citation>
    <scope>NUCLEOTIDE SEQUENCE</scope>
    <source>
        <strain evidence="2">CGMCC 4.7368</strain>
    </source>
</reference>
<dbReference type="EMBL" id="BMNH01000044">
    <property type="protein sequence ID" value="GGO82603.1"/>
    <property type="molecule type" value="Genomic_DNA"/>
</dbReference>
<accession>A0A918DU63</accession>
<feature type="region of interest" description="Disordered" evidence="1">
    <location>
        <begin position="1"/>
        <end position="31"/>
    </location>
</feature>
<feature type="compositionally biased region" description="Basic and acidic residues" evidence="1">
    <location>
        <begin position="1"/>
        <end position="14"/>
    </location>
</feature>
<evidence type="ECO:0000313" key="2">
    <source>
        <dbReference type="EMBL" id="GGO82603.1"/>
    </source>
</evidence>
<evidence type="ECO:0000313" key="3">
    <source>
        <dbReference type="Proteomes" id="UP000646523"/>
    </source>
</evidence>
<protein>
    <submittedName>
        <fullName evidence="2">Uncharacterized protein</fullName>
    </submittedName>
</protein>